<sequence>MSHPLPSHMTAITAREFGGPEVLCPQSLAVPSPGPGEVLIRVAAAGLNRPDVVQREGHYPPPPGAPDTLGLEIAGVIVALGDSVSDIALGDQVCALVAGGGYAEYCLAPAAQVLPVPAGFSMVEAAAIPETFFTVWSNLFDRARLRAGETLLVHGGTSGIGTTAITLAKALGAYVLTTAGSDEKCAACLKLGADLAINYRNQDFVEAVKTATHGKGVDVILDMVGGDYTDRNLKSLGNDGRLVQIAFLQGPKVAINLLPVMLKRLTITGSTLRNREIAFKGAIAAALREHVWPLFEAGKCRPVIDSTFPLKDVINAHRRLDEGAHIGKIVLTLES</sequence>
<evidence type="ECO:0000313" key="5">
    <source>
        <dbReference type="Proteomes" id="UP001141619"/>
    </source>
</evidence>
<dbReference type="GO" id="GO:0016651">
    <property type="term" value="F:oxidoreductase activity, acting on NAD(P)H"/>
    <property type="evidence" value="ECO:0007669"/>
    <property type="project" value="TreeGrafter"/>
</dbReference>
<dbReference type="SMART" id="SM00829">
    <property type="entry name" value="PKS_ER"/>
    <property type="match status" value="1"/>
</dbReference>
<keyword evidence="1" id="KW-0521">NADP</keyword>
<dbReference type="Pfam" id="PF08240">
    <property type="entry name" value="ADH_N"/>
    <property type="match status" value="1"/>
</dbReference>
<evidence type="ECO:0000313" key="4">
    <source>
        <dbReference type="EMBL" id="MDA5194886.1"/>
    </source>
</evidence>
<dbReference type="Proteomes" id="UP001141619">
    <property type="component" value="Unassembled WGS sequence"/>
</dbReference>
<gene>
    <name evidence="4" type="ORF">NYP16_13080</name>
</gene>
<dbReference type="InterPro" id="IPR013149">
    <property type="entry name" value="ADH-like_C"/>
</dbReference>
<dbReference type="AlphaFoldDB" id="A0A9X3TZL9"/>
<dbReference type="CDD" id="cd05276">
    <property type="entry name" value="p53_inducible_oxidoreductase"/>
    <property type="match status" value="1"/>
</dbReference>
<dbReference type="InterPro" id="IPR020843">
    <property type="entry name" value="ER"/>
</dbReference>
<evidence type="ECO:0000256" key="1">
    <source>
        <dbReference type="ARBA" id="ARBA00022857"/>
    </source>
</evidence>
<evidence type="ECO:0000256" key="2">
    <source>
        <dbReference type="ARBA" id="ARBA00023002"/>
    </source>
</evidence>
<dbReference type="PANTHER" id="PTHR48106:SF8">
    <property type="entry name" value="OS02G0805600 PROTEIN"/>
    <property type="match status" value="1"/>
</dbReference>
<dbReference type="Gene3D" id="3.90.180.10">
    <property type="entry name" value="Medium-chain alcohol dehydrogenases, catalytic domain"/>
    <property type="match status" value="1"/>
</dbReference>
<dbReference type="NCBIfam" id="TIGR02824">
    <property type="entry name" value="quinone_pig3"/>
    <property type="match status" value="1"/>
</dbReference>
<reference evidence="4" key="1">
    <citation type="submission" date="2022-08" db="EMBL/GenBank/DDBJ databases">
        <authorList>
            <person name="Vandamme P."/>
            <person name="Hettiarachchi A."/>
            <person name="Peeters C."/>
            <person name="Cnockaert M."/>
            <person name="Carlier A."/>
        </authorList>
    </citation>
    <scope>NUCLEOTIDE SEQUENCE</scope>
    <source>
        <strain evidence="4">LMG 31809</strain>
    </source>
</reference>
<dbReference type="SUPFAM" id="SSF50129">
    <property type="entry name" value="GroES-like"/>
    <property type="match status" value="1"/>
</dbReference>
<keyword evidence="2" id="KW-0560">Oxidoreductase</keyword>
<protein>
    <submittedName>
        <fullName evidence="4">NAD(P)H-quinone oxidoreductase</fullName>
    </submittedName>
</protein>
<keyword evidence="5" id="KW-1185">Reference proteome</keyword>
<name>A0A9X3TZL9_9PROT</name>
<dbReference type="Pfam" id="PF00107">
    <property type="entry name" value="ADH_zinc_N"/>
    <property type="match status" value="1"/>
</dbReference>
<feature type="domain" description="Enoyl reductase (ER)" evidence="3">
    <location>
        <begin position="18"/>
        <end position="331"/>
    </location>
</feature>
<dbReference type="InterPro" id="IPR036291">
    <property type="entry name" value="NAD(P)-bd_dom_sf"/>
</dbReference>
<dbReference type="EMBL" id="JANWOI010000004">
    <property type="protein sequence ID" value="MDA5194886.1"/>
    <property type="molecule type" value="Genomic_DNA"/>
</dbReference>
<comment type="caution">
    <text evidence="4">The sequence shown here is derived from an EMBL/GenBank/DDBJ whole genome shotgun (WGS) entry which is preliminary data.</text>
</comment>
<reference evidence="4" key="2">
    <citation type="journal article" date="2023" name="Syst. Appl. Microbiol.">
        <title>Govania unica gen. nov., sp. nov., a rare biosphere bacterium that represents a novel family in the class Alphaproteobacteria.</title>
        <authorList>
            <person name="Vandamme P."/>
            <person name="Peeters C."/>
            <person name="Hettiarachchi A."/>
            <person name="Cnockaert M."/>
            <person name="Carlier A."/>
        </authorList>
    </citation>
    <scope>NUCLEOTIDE SEQUENCE</scope>
    <source>
        <strain evidence="4">LMG 31809</strain>
    </source>
</reference>
<dbReference type="PANTHER" id="PTHR48106">
    <property type="entry name" value="QUINONE OXIDOREDUCTASE PIG3-RELATED"/>
    <property type="match status" value="1"/>
</dbReference>
<organism evidence="4 5">
    <name type="scientific">Govanella unica</name>
    <dbReference type="NCBI Taxonomy" id="2975056"/>
    <lineage>
        <taxon>Bacteria</taxon>
        <taxon>Pseudomonadati</taxon>
        <taxon>Pseudomonadota</taxon>
        <taxon>Alphaproteobacteria</taxon>
        <taxon>Emcibacterales</taxon>
        <taxon>Govanellaceae</taxon>
        <taxon>Govanella</taxon>
    </lineage>
</organism>
<evidence type="ECO:0000259" key="3">
    <source>
        <dbReference type="SMART" id="SM00829"/>
    </source>
</evidence>
<dbReference type="GO" id="GO:0070402">
    <property type="term" value="F:NADPH binding"/>
    <property type="evidence" value="ECO:0007669"/>
    <property type="project" value="TreeGrafter"/>
</dbReference>
<proteinExistence type="predicted"/>
<dbReference type="SUPFAM" id="SSF51735">
    <property type="entry name" value="NAD(P)-binding Rossmann-fold domains"/>
    <property type="match status" value="1"/>
</dbReference>
<dbReference type="InterPro" id="IPR014189">
    <property type="entry name" value="Quinone_OxRdtase_PIG3"/>
</dbReference>
<dbReference type="InterPro" id="IPR011032">
    <property type="entry name" value="GroES-like_sf"/>
</dbReference>
<dbReference type="Gene3D" id="3.40.50.720">
    <property type="entry name" value="NAD(P)-binding Rossmann-like Domain"/>
    <property type="match status" value="1"/>
</dbReference>
<dbReference type="RefSeq" id="WP_274944592.1">
    <property type="nucleotide sequence ID" value="NZ_JANWOI010000004.1"/>
</dbReference>
<accession>A0A9X3TZL9</accession>
<dbReference type="InterPro" id="IPR013154">
    <property type="entry name" value="ADH-like_N"/>
</dbReference>